<gene>
    <name evidence="1" type="ORF">AWE51_06110</name>
</gene>
<dbReference type="OrthoDB" id="1011799at2"/>
<accession>A0A163AG13</accession>
<evidence type="ECO:0000313" key="2">
    <source>
        <dbReference type="Proteomes" id="UP000076715"/>
    </source>
</evidence>
<dbReference type="SUPFAM" id="SSF55961">
    <property type="entry name" value="Bet v1-like"/>
    <property type="match status" value="1"/>
</dbReference>
<keyword evidence="2" id="KW-1185">Reference proteome</keyword>
<dbReference type="AlphaFoldDB" id="A0A163AG13"/>
<reference evidence="1 2" key="1">
    <citation type="submission" date="2016-01" db="EMBL/GenBank/DDBJ databases">
        <title>The draft genome sequence of Aquimarina sp. RZW4-3-2.</title>
        <authorList>
            <person name="Wang Y."/>
        </authorList>
    </citation>
    <scope>NUCLEOTIDE SEQUENCE [LARGE SCALE GENOMIC DNA]</scope>
    <source>
        <strain evidence="1 2">RZW4-3-2</strain>
    </source>
</reference>
<protein>
    <submittedName>
        <fullName evidence="1">Orotate phosphoribosyltransferase</fullName>
    </submittedName>
</protein>
<dbReference type="EMBL" id="LQRT01000013">
    <property type="protein sequence ID" value="KZS40523.1"/>
    <property type="molecule type" value="Genomic_DNA"/>
</dbReference>
<comment type="caution">
    <text evidence="1">The sequence shown here is derived from an EMBL/GenBank/DDBJ whole genome shotgun (WGS) entry which is preliminary data.</text>
</comment>
<proteinExistence type="predicted"/>
<dbReference type="Gene3D" id="3.30.530.20">
    <property type="match status" value="1"/>
</dbReference>
<organism evidence="1 2">
    <name type="scientific">Aquimarina aggregata</name>
    <dbReference type="NCBI Taxonomy" id="1642818"/>
    <lineage>
        <taxon>Bacteria</taxon>
        <taxon>Pseudomonadati</taxon>
        <taxon>Bacteroidota</taxon>
        <taxon>Flavobacteriia</taxon>
        <taxon>Flavobacteriales</taxon>
        <taxon>Flavobacteriaceae</taxon>
        <taxon>Aquimarina</taxon>
    </lineage>
</organism>
<dbReference type="GO" id="GO:0016757">
    <property type="term" value="F:glycosyltransferase activity"/>
    <property type="evidence" value="ECO:0007669"/>
    <property type="project" value="UniProtKB-KW"/>
</dbReference>
<dbReference type="RefSeq" id="WP_066314115.1">
    <property type="nucleotide sequence ID" value="NZ_CANLSS010000013.1"/>
</dbReference>
<keyword evidence="1" id="KW-0328">Glycosyltransferase</keyword>
<keyword evidence="1" id="KW-0808">Transferase</keyword>
<dbReference type="STRING" id="1642818.AWE51_06110"/>
<dbReference type="InterPro" id="IPR023393">
    <property type="entry name" value="START-like_dom_sf"/>
</dbReference>
<sequence length="130" mass="14616">MNLESPTVTVNKTAEEVFEFLTKVENFEQLMPESKQKFEKITDSRFLFQLKGMPELVLDQKENTPSSQVVLGAASDKLPFTLTADIVNTEDGKSTTKLTFDGQFNAMMAMMIKTPIQNFINTLSENIGKL</sequence>
<dbReference type="Proteomes" id="UP000076715">
    <property type="component" value="Unassembled WGS sequence"/>
</dbReference>
<name>A0A163AG13_9FLAO</name>
<evidence type="ECO:0000313" key="1">
    <source>
        <dbReference type="EMBL" id="KZS40523.1"/>
    </source>
</evidence>